<evidence type="ECO:0000313" key="6">
    <source>
        <dbReference type="Proteomes" id="UP000601223"/>
    </source>
</evidence>
<sequence>MDPDTAQPRAAGRDHPVIAGVDGSECSMLAAHYAARLARERNAPLELVCGYQSALYGFSPPWLGGEYLAADQGAARQAAEEALAGVTSQVREQFPDLEVRSHLKAGAGAPVLIEESRRAALLVVGSRGAGGFTGLLLGSVSSQVAAHAHTTVVVFRPTGADADSSGSAATLSGPVMVGYDGSPTAQAALTFAAREALLRHTTLILVNIHWQAPWYRGDKPAIDPVEAARAEAEQLLADAIAPWRAEHAELAVELRPVHSLNAEHALIDASKDAALTVVGSRGRGGFTGMLLGSVSHALVEHAHSPVAVVHTT</sequence>
<proteinExistence type="inferred from homology"/>
<evidence type="ECO:0000256" key="1">
    <source>
        <dbReference type="ARBA" id="ARBA00008791"/>
    </source>
</evidence>
<reference evidence="5 6" key="1">
    <citation type="submission" date="2021-01" db="EMBL/GenBank/DDBJ databases">
        <title>Whole genome shotgun sequence of Catellatospora bangladeshensis NBRC 107357.</title>
        <authorList>
            <person name="Komaki H."/>
            <person name="Tamura T."/>
        </authorList>
    </citation>
    <scope>NUCLEOTIDE SEQUENCE [LARGE SCALE GENOMIC DNA]</scope>
    <source>
        <strain evidence="5 6">NBRC 107357</strain>
    </source>
</reference>
<dbReference type="Gene3D" id="3.40.50.620">
    <property type="entry name" value="HUPs"/>
    <property type="match status" value="2"/>
</dbReference>
<evidence type="ECO:0000256" key="3">
    <source>
        <dbReference type="ARBA" id="ARBA00022840"/>
    </source>
</evidence>
<protein>
    <submittedName>
        <fullName evidence="5">Universal stress protein</fullName>
    </submittedName>
</protein>
<dbReference type="RefSeq" id="WP_203753155.1">
    <property type="nucleotide sequence ID" value="NZ_BONF01000039.1"/>
</dbReference>
<dbReference type="InterPro" id="IPR006016">
    <property type="entry name" value="UspA"/>
</dbReference>
<feature type="domain" description="UspA" evidence="4">
    <location>
        <begin position="174"/>
        <end position="310"/>
    </location>
</feature>
<comment type="caution">
    <text evidence="5">The sequence shown here is derived from an EMBL/GenBank/DDBJ whole genome shotgun (WGS) entry which is preliminary data.</text>
</comment>
<evidence type="ECO:0000313" key="5">
    <source>
        <dbReference type="EMBL" id="GIF84613.1"/>
    </source>
</evidence>
<dbReference type="PRINTS" id="PR01438">
    <property type="entry name" value="UNVRSLSTRESS"/>
</dbReference>
<keyword evidence="2" id="KW-0547">Nucleotide-binding</keyword>
<dbReference type="EMBL" id="BONF01000039">
    <property type="protein sequence ID" value="GIF84613.1"/>
    <property type="molecule type" value="Genomic_DNA"/>
</dbReference>
<dbReference type="GO" id="GO:0005524">
    <property type="term" value="F:ATP binding"/>
    <property type="evidence" value="ECO:0007669"/>
    <property type="project" value="UniProtKB-KW"/>
</dbReference>
<dbReference type="Proteomes" id="UP000601223">
    <property type="component" value="Unassembled WGS sequence"/>
</dbReference>
<dbReference type="PANTHER" id="PTHR46268">
    <property type="entry name" value="STRESS RESPONSE PROTEIN NHAX"/>
    <property type="match status" value="1"/>
</dbReference>
<keyword evidence="3" id="KW-0067">ATP-binding</keyword>
<dbReference type="PANTHER" id="PTHR46268:SF27">
    <property type="entry name" value="UNIVERSAL STRESS PROTEIN RV2623"/>
    <property type="match status" value="1"/>
</dbReference>
<evidence type="ECO:0000259" key="4">
    <source>
        <dbReference type="Pfam" id="PF00582"/>
    </source>
</evidence>
<keyword evidence="6" id="KW-1185">Reference proteome</keyword>
<comment type="similarity">
    <text evidence="1">Belongs to the universal stress protein A family.</text>
</comment>
<dbReference type="SUPFAM" id="SSF52402">
    <property type="entry name" value="Adenine nucleotide alpha hydrolases-like"/>
    <property type="match status" value="2"/>
</dbReference>
<dbReference type="InterPro" id="IPR006015">
    <property type="entry name" value="Universal_stress_UspA"/>
</dbReference>
<feature type="domain" description="UspA" evidence="4">
    <location>
        <begin position="16"/>
        <end position="156"/>
    </location>
</feature>
<organism evidence="5 6">
    <name type="scientific">Catellatospora bangladeshensis</name>
    <dbReference type="NCBI Taxonomy" id="310355"/>
    <lineage>
        <taxon>Bacteria</taxon>
        <taxon>Bacillati</taxon>
        <taxon>Actinomycetota</taxon>
        <taxon>Actinomycetes</taxon>
        <taxon>Micromonosporales</taxon>
        <taxon>Micromonosporaceae</taxon>
        <taxon>Catellatospora</taxon>
    </lineage>
</organism>
<name>A0A8J3NM11_9ACTN</name>
<dbReference type="AlphaFoldDB" id="A0A8J3NM11"/>
<evidence type="ECO:0000256" key="2">
    <source>
        <dbReference type="ARBA" id="ARBA00022741"/>
    </source>
</evidence>
<accession>A0A8J3NM11</accession>
<dbReference type="Pfam" id="PF00582">
    <property type="entry name" value="Usp"/>
    <property type="match status" value="2"/>
</dbReference>
<gene>
    <name evidence="5" type="ORF">Cba03nite_59620</name>
</gene>
<dbReference type="InterPro" id="IPR014729">
    <property type="entry name" value="Rossmann-like_a/b/a_fold"/>
</dbReference>